<feature type="chain" id="PRO_5016898142" description="Lipoprotein" evidence="1">
    <location>
        <begin position="26"/>
        <end position="147"/>
    </location>
</feature>
<dbReference type="EMBL" id="AP018907">
    <property type="protein sequence ID" value="BBF93963.1"/>
    <property type="molecule type" value="Genomic_DNA"/>
</dbReference>
<reference evidence="2 3" key="1">
    <citation type="submission" date="2018-08" db="EMBL/GenBank/DDBJ databases">
        <title>Complete genome sequencing of Blastochloris tepida GI.</title>
        <authorList>
            <person name="Tsukatani Y."/>
            <person name="Mori H."/>
        </authorList>
    </citation>
    <scope>NUCLEOTIDE SEQUENCE [LARGE SCALE GENOMIC DNA]</scope>
    <source>
        <strain evidence="2 3">GI</strain>
    </source>
</reference>
<dbReference type="KEGG" id="blag:BLTE_26480"/>
<evidence type="ECO:0008006" key="4">
    <source>
        <dbReference type="Google" id="ProtNLM"/>
    </source>
</evidence>
<feature type="signal peptide" evidence="1">
    <location>
        <begin position="1"/>
        <end position="25"/>
    </location>
</feature>
<evidence type="ECO:0000313" key="3">
    <source>
        <dbReference type="Proteomes" id="UP000266934"/>
    </source>
</evidence>
<organism evidence="2 3">
    <name type="scientific">Blastochloris tepida</name>
    <dbReference type="NCBI Taxonomy" id="2233851"/>
    <lineage>
        <taxon>Bacteria</taxon>
        <taxon>Pseudomonadati</taxon>
        <taxon>Pseudomonadota</taxon>
        <taxon>Alphaproteobacteria</taxon>
        <taxon>Hyphomicrobiales</taxon>
        <taxon>Blastochloridaceae</taxon>
        <taxon>Blastochloris</taxon>
    </lineage>
</organism>
<sequence length="147" mass="15742">MRSPWMLGWFLAAPAVIGAVGPAAASQPIPYAIVGCASRGAFHAPGQTNDGAVLPPVKTLEGRILDGKTLRIEGFLSPGDRFSAQTVFIVDNRCREDLIRGYRLCDPCGTMPGMPTGMLPPQPGTKVNLPAEVLRQFDHPPIRRSPP</sequence>
<keyword evidence="3" id="KW-1185">Reference proteome</keyword>
<keyword evidence="1" id="KW-0732">Signal</keyword>
<protein>
    <recommendedName>
        <fullName evidence="4">Lipoprotein</fullName>
    </recommendedName>
</protein>
<gene>
    <name evidence="2" type="ORF">BLTE_26480</name>
</gene>
<evidence type="ECO:0000256" key="1">
    <source>
        <dbReference type="SAM" id="SignalP"/>
    </source>
</evidence>
<name>A0A348G330_9HYPH</name>
<accession>A0A348G330</accession>
<dbReference type="Proteomes" id="UP000266934">
    <property type="component" value="Chromosome"/>
</dbReference>
<evidence type="ECO:0000313" key="2">
    <source>
        <dbReference type="EMBL" id="BBF93963.1"/>
    </source>
</evidence>
<dbReference type="AlphaFoldDB" id="A0A348G330"/>
<proteinExistence type="predicted"/>